<protein>
    <submittedName>
        <fullName evidence="1">Uncharacterized protein</fullName>
    </submittedName>
</protein>
<dbReference type="EMBL" id="JBJKFK010002754">
    <property type="protein sequence ID" value="KAL3310668.1"/>
    <property type="molecule type" value="Genomic_DNA"/>
</dbReference>
<sequence length="221" mass="25148">MGPKFAFIRLNPMANEEQRFPEEFRDIFDALKAVHDRVPQEAESLSEEFCRTLNEQVRTVNSTEFTDVPIQDIIQYSLVICMRELLTQLGAVAQAYVESTENLSLAIEVIKDFLKLFCEKLEGLSDTLNGTATIFNFETDPFLGYLNELYITNLDSSIADLMSTIIDKLNACIILKEEIKKKYRLQSSATIEDLLVVVVKKVTTRRVPRLGGSVMMDQVLH</sequence>
<organism evidence="1 2">
    <name type="scientific">Cichlidogyrus casuarinus</name>
    <dbReference type="NCBI Taxonomy" id="1844966"/>
    <lineage>
        <taxon>Eukaryota</taxon>
        <taxon>Metazoa</taxon>
        <taxon>Spiralia</taxon>
        <taxon>Lophotrochozoa</taxon>
        <taxon>Platyhelminthes</taxon>
        <taxon>Monogenea</taxon>
        <taxon>Monopisthocotylea</taxon>
        <taxon>Dactylogyridea</taxon>
        <taxon>Ancyrocephalidae</taxon>
        <taxon>Cichlidogyrus</taxon>
    </lineage>
</organism>
<reference evidence="1 2" key="1">
    <citation type="submission" date="2024-11" db="EMBL/GenBank/DDBJ databases">
        <title>Adaptive evolution of stress response genes in parasites aligns with host niche diversity.</title>
        <authorList>
            <person name="Hahn C."/>
            <person name="Resl P."/>
        </authorList>
    </citation>
    <scope>NUCLEOTIDE SEQUENCE [LARGE SCALE GENOMIC DNA]</scope>
    <source>
        <strain evidence="1">EGGRZ-B1_66</strain>
        <tissue evidence="1">Body</tissue>
    </source>
</reference>
<evidence type="ECO:0000313" key="2">
    <source>
        <dbReference type="Proteomes" id="UP001626550"/>
    </source>
</evidence>
<gene>
    <name evidence="1" type="ORF">Ciccas_010760</name>
</gene>
<dbReference type="AlphaFoldDB" id="A0ABD2PUC9"/>
<evidence type="ECO:0000313" key="1">
    <source>
        <dbReference type="EMBL" id="KAL3310668.1"/>
    </source>
</evidence>
<dbReference type="Proteomes" id="UP001626550">
    <property type="component" value="Unassembled WGS sequence"/>
</dbReference>
<name>A0ABD2PUC9_9PLAT</name>
<comment type="caution">
    <text evidence="1">The sequence shown here is derived from an EMBL/GenBank/DDBJ whole genome shotgun (WGS) entry which is preliminary data.</text>
</comment>
<proteinExistence type="predicted"/>
<accession>A0ABD2PUC9</accession>
<keyword evidence="2" id="KW-1185">Reference proteome</keyword>